<evidence type="ECO:0000256" key="9">
    <source>
        <dbReference type="ARBA" id="ARBA00023170"/>
    </source>
</evidence>
<evidence type="ECO:0000256" key="2">
    <source>
        <dbReference type="ARBA" id="ARBA00009810"/>
    </source>
</evidence>
<gene>
    <name evidence="16" type="ORF">BFN67_01410</name>
</gene>
<evidence type="ECO:0000256" key="12">
    <source>
        <dbReference type="RuleBase" id="RU003357"/>
    </source>
</evidence>
<dbReference type="STRING" id="1873176.BFN67_01410"/>
<name>A0A1V8RWG8_9HYPH</name>
<dbReference type="NCBIfam" id="TIGR01785">
    <property type="entry name" value="TonB-hemin"/>
    <property type="match status" value="1"/>
</dbReference>
<evidence type="ECO:0000256" key="1">
    <source>
        <dbReference type="ARBA" id="ARBA00004571"/>
    </source>
</evidence>
<keyword evidence="3 11" id="KW-0813">Transport</keyword>
<dbReference type="AlphaFoldDB" id="A0A1V8RWG8"/>
<evidence type="ECO:0000256" key="8">
    <source>
        <dbReference type="ARBA" id="ARBA00023136"/>
    </source>
</evidence>
<evidence type="ECO:0000313" key="16">
    <source>
        <dbReference type="EMBL" id="OQM77522.1"/>
    </source>
</evidence>
<dbReference type="InterPro" id="IPR000531">
    <property type="entry name" value="Beta-barrel_TonB"/>
</dbReference>
<feature type="domain" description="TonB-dependent receptor-like beta-barrel" evidence="14">
    <location>
        <begin position="280"/>
        <end position="670"/>
    </location>
</feature>
<dbReference type="NCBIfam" id="TIGR01786">
    <property type="entry name" value="TonB-hemlactrns"/>
    <property type="match status" value="1"/>
</dbReference>
<comment type="caution">
    <text evidence="16">The sequence shown here is derived from an EMBL/GenBank/DDBJ whole genome shotgun (WGS) entry which is preliminary data.</text>
</comment>
<keyword evidence="4 11" id="KW-1134">Transmembrane beta strand</keyword>
<dbReference type="EMBL" id="MDET01000001">
    <property type="protein sequence ID" value="OQM77522.1"/>
    <property type="molecule type" value="Genomic_DNA"/>
</dbReference>
<dbReference type="PANTHER" id="PTHR30069">
    <property type="entry name" value="TONB-DEPENDENT OUTER MEMBRANE RECEPTOR"/>
    <property type="match status" value="1"/>
</dbReference>
<reference evidence="16 17" key="1">
    <citation type="journal article" date="2016" name="Int. J. Syst. Evol. Microbiol.">
        <title>Pseudaminobacter manganicus sp. nov., isolated from sludge of a manganese mine.</title>
        <authorList>
            <person name="Li J."/>
            <person name="Huang J."/>
            <person name="Liao S."/>
            <person name="Wang G."/>
        </authorList>
    </citation>
    <scope>NUCLEOTIDE SEQUENCE [LARGE SCALE GENOMIC DNA]</scope>
    <source>
        <strain evidence="16 17">JH-7</strain>
    </source>
</reference>
<dbReference type="Gene3D" id="2.40.170.20">
    <property type="entry name" value="TonB-dependent receptor, beta-barrel domain"/>
    <property type="match status" value="1"/>
</dbReference>
<evidence type="ECO:0000259" key="15">
    <source>
        <dbReference type="Pfam" id="PF07715"/>
    </source>
</evidence>
<feature type="chain" id="PRO_5010732535" evidence="13">
    <location>
        <begin position="36"/>
        <end position="704"/>
    </location>
</feature>
<dbReference type="Pfam" id="PF00593">
    <property type="entry name" value="TonB_dep_Rec_b-barrel"/>
    <property type="match status" value="1"/>
</dbReference>
<dbReference type="GO" id="GO:0044718">
    <property type="term" value="P:siderophore transmembrane transport"/>
    <property type="evidence" value="ECO:0007669"/>
    <property type="project" value="TreeGrafter"/>
</dbReference>
<comment type="subcellular location">
    <subcellularLocation>
        <location evidence="1 11">Cell outer membrane</location>
        <topology evidence="1 11">Multi-pass membrane protein</topology>
    </subcellularLocation>
</comment>
<dbReference type="GO" id="GO:0015344">
    <property type="term" value="F:siderophore uptake transmembrane transporter activity"/>
    <property type="evidence" value="ECO:0007669"/>
    <property type="project" value="TreeGrafter"/>
</dbReference>
<keyword evidence="8 11" id="KW-0472">Membrane</keyword>
<dbReference type="PROSITE" id="PS52016">
    <property type="entry name" value="TONB_DEPENDENT_REC_3"/>
    <property type="match status" value="1"/>
</dbReference>
<dbReference type="InterPro" id="IPR039426">
    <property type="entry name" value="TonB-dep_rcpt-like"/>
</dbReference>
<dbReference type="Gene3D" id="2.170.130.10">
    <property type="entry name" value="TonB-dependent receptor, plug domain"/>
    <property type="match status" value="1"/>
</dbReference>
<dbReference type="GO" id="GO:0015232">
    <property type="term" value="F:heme transmembrane transporter activity"/>
    <property type="evidence" value="ECO:0007669"/>
    <property type="project" value="InterPro"/>
</dbReference>
<protein>
    <submittedName>
        <fullName evidence="16">Ligand-gated channel</fullName>
    </submittedName>
</protein>
<evidence type="ECO:0000256" key="10">
    <source>
        <dbReference type="ARBA" id="ARBA00023237"/>
    </source>
</evidence>
<dbReference type="SUPFAM" id="SSF56935">
    <property type="entry name" value="Porins"/>
    <property type="match status" value="1"/>
</dbReference>
<organism evidence="16 17">
    <name type="scientific">Manganibacter manganicus</name>
    <dbReference type="NCBI Taxonomy" id="1873176"/>
    <lineage>
        <taxon>Bacteria</taxon>
        <taxon>Pseudomonadati</taxon>
        <taxon>Pseudomonadota</taxon>
        <taxon>Alphaproteobacteria</taxon>
        <taxon>Hyphomicrobiales</taxon>
        <taxon>Phyllobacteriaceae</taxon>
        <taxon>Manganibacter</taxon>
    </lineage>
</organism>
<dbReference type="InterPro" id="IPR012910">
    <property type="entry name" value="Plug_dom"/>
</dbReference>
<evidence type="ECO:0000259" key="14">
    <source>
        <dbReference type="Pfam" id="PF00593"/>
    </source>
</evidence>
<sequence length="704" mass="75951">MGSFGTGRAPATARASAALLSGVALAALAGTPAMAQDISGQQAVAGQNVDDAGTAKAAAEKNAKGATLLDRVLLLSRTGETAIESLSSSSHIDQEQLDRRMASTVSEMLYGVPGVAVQTGAQRVRSTINIRGLQDAGRVAVLVDGARQNFGIMGHDAESLLFIDPDLVKQVDVIRGPVANTYGSGAIGGVVAFETKDASDFLHDGETWAASTTGRYETNGQGWTTGATGAYRFNDAADIIANIVWRDYGEYKDGDGDRVGGTGFDMLSGLVKTTIRPTENSELKLGWIGSKDDWSSVGGDENYDVKQNTFTARYNITDEDRKWLDLHINTSFSKVDMDRERASGITNYGLDTYGLDIWNTSRFDTGEFSHEVTYGGDWLMDDVATHAPGGGSDFFNPSGKRRLWGAYIQDKVTYDWLEVIGGLRYDNYSLKGNGVDNSGDRVSPRITVGVSPFDSEALSGLQFYGTYAEGYRAPTVAETLISGIHPGGAPFPFLPNPNLKPETAKTWEFGTNYRLNGIFNSDDNIRLKAAYFHNDVDDFIGFQEGNPTCSTPWPCSQQNQNFANAKIEGFELQSLYDAGWGYVGLSASVINGHKTDKSGIREELDTIPSAQVTGQLGLRFLEDRLLVGTEVQYNAAPRGNTVAGDYTLVNAFAQYNVNDNLKVDFRVDNLFDVTYVNALSDPSTGVLYEPGITLKLGATMRFGG</sequence>
<evidence type="ECO:0000256" key="5">
    <source>
        <dbReference type="ARBA" id="ARBA00022692"/>
    </source>
</evidence>
<feature type="domain" description="TonB-dependent receptor plug" evidence="15">
    <location>
        <begin position="84"/>
        <end position="190"/>
    </location>
</feature>
<keyword evidence="6 13" id="KW-0732">Signal</keyword>
<accession>A0A1V8RWG8</accession>
<evidence type="ECO:0000256" key="6">
    <source>
        <dbReference type="ARBA" id="ARBA00022729"/>
    </source>
</evidence>
<evidence type="ECO:0000256" key="4">
    <source>
        <dbReference type="ARBA" id="ARBA00022452"/>
    </source>
</evidence>
<comment type="similarity">
    <text evidence="2 11 12">Belongs to the TonB-dependent receptor family.</text>
</comment>
<proteinExistence type="inferred from homology"/>
<dbReference type="PANTHER" id="PTHR30069:SF41">
    <property type="entry name" value="HEME_HEMOPEXIN UTILIZATION PROTEIN C"/>
    <property type="match status" value="1"/>
</dbReference>
<keyword evidence="5 11" id="KW-0812">Transmembrane</keyword>
<dbReference type="InterPro" id="IPR036942">
    <property type="entry name" value="Beta-barrel_TonB_sf"/>
</dbReference>
<dbReference type="Pfam" id="PF07715">
    <property type="entry name" value="Plug"/>
    <property type="match status" value="1"/>
</dbReference>
<dbReference type="InterPro" id="IPR010949">
    <property type="entry name" value="TonB_Hb/transfer/lactofer_rcpt"/>
</dbReference>
<keyword evidence="17" id="KW-1185">Reference proteome</keyword>
<keyword evidence="7 12" id="KW-0798">TonB box</keyword>
<evidence type="ECO:0000256" key="7">
    <source>
        <dbReference type="ARBA" id="ARBA00023077"/>
    </source>
</evidence>
<dbReference type="GO" id="GO:0009279">
    <property type="term" value="C:cell outer membrane"/>
    <property type="evidence" value="ECO:0007669"/>
    <property type="project" value="UniProtKB-SubCell"/>
</dbReference>
<evidence type="ECO:0000256" key="11">
    <source>
        <dbReference type="PROSITE-ProRule" id="PRU01360"/>
    </source>
</evidence>
<evidence type="ECO:0000256" key="13">
    <source>
        <dbReference type="SAM" id="SignalP"/>
    </source>
</evidence>
<evidence type="ECO:0000313" key="17">
    <source>
        <dbReference type="Proteomes" id="UP000191905"/>
    </source>
</evidence>
<dbReference type="Proteomes" id="UP000191905">
    <property type="component" value="Unassembled WGS sequence"/>
</dbReference>
<dbReference type="InterPro" id="IPR011276">
    <property type="entry name" value="TonB_haem/Hb_rcpt"/>
</dbReference>
<dbReference type="CDD" id="cd01347">
    <property type="entry name" value="ligand_gated_channel"/>
    <property type="match status" value="1"/>
</dbReference>
<dbReference type="OrthoDB" id="9796221at2"/>
<keyword evidence="9" id="KW-0675">Receptor</keyword>
<feature type="signal peptide" evidence="13">
    <location>
        <begin position="1"/>
        <end position="35"/>
    </location>
</feature>
<keyword evidence="10 11" id="KW-0998">Cell outer membrane</keyword>
<evidence type="ECO:0000256" key="3">
    <source>
        <dbReference type="ARBA" id="ARBA00022448"/>
    </source>
</evidence>
<dbReference type="InterPro" id="IPR037066">
    <property type="entry name" value="Plug_dom_sf"/>
</dbReference>